<evidence type="ECO:0000259" key="6">
    <source>
        <dbReference type="Pfam" id="PF00881"/>
    </source>
</evidence>
<dbReference type="SUPFAM" id="SSF55469">
    <property type="entry name" value="FMN-dependent nitroreductase-like"/>
    <property type="match status" value="1"/>
</dbReference>
<dbReference type="AlphaFoldDB" id="A0A6L7IRG3"/>
<keyword evidence="5" id="KW-0560">Oxidoreductase</keyword>
<dbReference type="KEGG" id="egd:GS424_001125"/>
<dbReference type="GO" id="GO:0016491">
    <property type="term" value="F:oxidoreductase activity"/>
    <property type="evidence" value="ECO:0007669"/>
    <property type="project" value="UniProtKB-KW"/>
</dbReference>
<dbReference type="PANTHER" id="PTHR43673">
    <property type="entry name" value="NAD(P)H NITROREDUCTASE YDGI-RELATED"/>
    <property type="match status" value="1"/>
</dbReference>
<dbReference type="RefSeq" id="WP_160942128.1">
    <property type="nucleotide sequence ID" value="NZ_CP063310.1"/>
</dbReference>
<proteinExistence type="inferred from homology"/>
<evidence type="ECO:0000313" key="8">
    <source>
        <dbReference type="Proteomes" id="UP000478463"/>
    </source>
</evidence>
<dbReference type="InterPro" id="IPR029479">
    <property type="entry name" value="Nitroreductase"/>
</dbReference>
<comment type="similarity">
    <text evidence="2">Belongs to the nitroreductase family.</text>
</comment>
<name>A0A6L7IRG3_9ACTN</name>
<evidence type="ECO:0000313" key="7">
    <source>
        <dbReference type="EMBL" id="QOS68505.1"/>
    </source>
</evidence>
<evidence type="ECO:0000256" key="3">
    <source>
        <dbReference type="ARBA" id="ARBA00022630"/>
    </source>
</evidence>
<dbReference type="InterPro" id="IPR000415">
    <property type="entry name" value="Nitroreductase-like"/>
</dbReference>
<dbReference type="Proteomes" id="UP000478463">
    <property type="component" value="Chromosome"/>
</dbReference>
<evidence type="ECO:0000256" key="1">
    <source>
        <dbReference type="ARBA" id="ARBA00001917"/>
    </source>
</evidence>
<keyword evidence="3" id="KW-0285">Flavoprotein</keyword>
<evidence type="ECO:0000256" key="4">
    <source>
        <dbReference type="ARBA" id="ARBA00022643"/>
    </source>
</evidence>
<protein>
    <submittedName>
        <fullName evidence="7">Nitroreductase family protein</fullName>
    </submittedName>
</protein>
<evidence type="ECO:0000256" key="5">
    <source>
        <dbReference type="ARBA" id="ARBA00023002"/>
    </source>
</evidence>
<dbReference type="Gene3D" id="3.40.109.10">
    <property type="entry name" value="NADH Oxidase"/>
    <property type="match status" value="1"/>
</dbReference>
<sequence>MVDAIFKRASVRRFAEDFVTDDEARALLRAAMAAPSAGNQQPWEFYVVRDAATLEKLSATTPYAKAAAKAPCAIVACARTEGLRFPECVPQDMSAAIENLLLEAVDLGLGAVWMGVAPEVDLVAAVVEVLDVPVGLEPFAIIVCGIPADESAPKGKDRFDEQRIHWVS</sequence>
<dbReference type="EMBL" id="CP063310">
    <property type="protein sequence ID" value="QOS68505.1"/>
    <property type="molecule type" value="Genomic_DNA"/>
</dbReference>
<feature type="domain" description="Nitroreductase" evidence="6">
    <location>
        <begin position="6"/>
        <end position="58"/>
    </location>
</feature>
<accession>A0A6L7IRG3</accession>
<organism evidence="7 8">
    <name type="scientific">Eggerthella guodeyinii</name>
    <dbReference type="NCBI Taxonomy" id="2690837"/>
    <lineage>
        <taxon>Bacteria</taxon>
        <taxon>Bacillati</taxon>
        <taxon>Actinomycetota</taxon>
        <taxon>Coriobacteriia</taxon>
        <taxon>Eggerthellales</taxon>
        <taxon>Eggerthellaceae</taxon>
        <taxon>Eggerthella</taxon>
    </lineage>
</organism>
<evidence type="ECO:0000256" key="2">
    <source>
        <dbReference type="ARBA" id="ARBA00007118"/>
    </source>
</evidence>
<keyword evidence="4" id="KW-0288">FMN</keyword>
<comment type="cofactor">
    <cofactor evidence="1">
        <name>FMN</name>
        <dbReference type="ChEBI" id="CHEBI:58210"/>
    </cofactor>
</comment>
<feature type="domain" description="Nitroreductase" evidence="6">
    <location>
        <begin position="62"/>
        <end position="145"/>
    </location>
</feature>
<dbReference type="PANTHER" id="PTHR43673:SF2">
    <property type="entry name" value="NITROREDUCTASE"/>
    <property type="match status" value="1"/>
</dbReference>
<gene>
    <name evidence="7" type="ORF">GS424_001125</name>
</gene>
<dbReference type="Pfam" id="PF00881">
    <property type="entry name" value="Nitroreductase"/>
    <property type="match status" value="2"/>
</dbReference>
<reference evidence="7 8" key="1">
    <citation type="submission" date="2020-10" db="EMBL/GenBank/DDBJ databases">
        <title>Eggerthella sp. nov., isolated from human feces.</title>
        <authorList>
            <person name="Yajun G."/>
        </authorList>
    </citation>
    <scope>NUCLEOTIDE SEQUENCE [LARGE SCALE GENOMIC DNA]</scope>
    <source>
        <strain evidence="7 8">HF-1101</strain>
    </source>
</reference>